<dbReference type="Proteomes" id="UP001595683">
    <property type="component" value="Unassembled WGS sequence"/>
</dbReference>
<dbReference type="PANTHER" id="PTHR45138">
    <property type="entry name" value="REGULATORY COMPONENTS OF SENSORY TRANSDUCTION SYSTEM"/>
    <property type="match status" value="1"/>
</dbReference>
<dbReference type="Pfam" id="PF13185">
    <property type="entry name" value="GAF_2"/>
    <property type="match status" value="1"/>
</dbReference>
<dbReference type="InterPro" id="IPR003018">
    <property type="entry name" value="GAF"/>
</dbReference>
<dbReference type="InterPro" id="IPR029016">
    <property type="entry name" value="GAF-like_dom_sf"/>
</dbReference>
<dbReference type="PROSITE" id="PS50887">
    <property type="entry name" value="GGDEF"/>
    <property type="match status" value="1"/>
</dbReference>
<sequence>MDDLFTRISETVQDANTTESLTRALLELLQRVTGLESTYLTRVDEAAGVQTVLYACNGRGMDIPENFSVPWHDTLCRRALAQDHLVCTDVSACWPEVEAAKALKIATYITTPLRLADGTLVGTLCGTSRTPTPVTEEGRQVLTLFGMLILRQIERETLLAQLHEANRQLERQSRTDPLTGLPNRRALLHEMERLFAMARRVERTVLVAFLDLDGFKAINDQHGHDAGDRFLVQIGRRLEAGLRNADCIGRLGGDEFVAIGLGPPLDDGPQGAVHAWHARLTPLTCGEYDLETCRIAYPGASVGVISADPRTLTPEDALRLADAAMYEDKRRRREAVTVS</sequence>
<dbReference type="Pfam" id="PF00990">
    <property type="entry name" value="GGDEF"/>
    <property type="match status" value="1"/>
</dbReference>
<dbReference type="Gene3D" id="3.30.450.40">
    <property type="match status" value="1"/>
</dbReference>
<feature type="domain" description="GGDEF" evidence="3">
    <location>
        <begin position="203"/>
        <end position="339"/>
    </location>
</feature>
<dbReference type="PANTHER" id="PTHR45138:SF9">
    <property type="entry name" value="DIGUANYLATE CYCLASE DGCM-RELATED"/>
    <property type="match status" value="1"/>
</dbReference>
<dbReference type="NCBIfam" id="TIGR00254">
    <property type="entry name" value="GGDEF"/>
    <property type="match status" value="1"/>
</dbReference>
<dbReference type="SUPFAM" id="SSF55781">
    <property type="entry name" value="GAF domain-like"/>
    <property type="match status" value="1"/>
</dbReference>
<comment type="caution">
    <text evidence="4">The sequence shown here is derived from an EMBL/GenBank/DDBJ whole genome shotgun (WGS) entry which is preliminary data.</text>
</comment>
<dbReference type="InterPro" id="IPR000160">
    <property type="entry name" value="GGDEF_dom"/>
</dbReference>
<dbReference type="SMART" id="SM00267">
    <property type="entry name" value="GGDEF"/>
    <property type="match status" value="1"/>
</dbReference>
<dbReference type="CDD" id="cd01949">
    <property type="entry name" value="GGDEF"/>
    <property type="match status" value="1"/>
</dbReference>
<evidence type="ECO:0000256" key="2">
    <source>
        <dbReference type="ARBA" id="ARBA00034247"/>
    </source>
</evidence>
<organism evidence="4 5">
    <name type="scientific">Novosphingobium pokkalii</name>
    <dbReference type="NCBI Taxonomy" id="1770194"/>
    <lineage>
        <taxon>Bacteria</taxon>
        <taxon>Pseudomonadati</taxon>
        <taxon>Pseudomonadota</taxon>
        <taxon>Alphaproteobacteria</taxon>
        <taxon>Sphingomonadales</taxon>
        <taxon>Sphingomonadaceae</taxon>
        <taxon>Novosphingobium</taxon>
    </lineage>
</organism>
<dbReference type="SUPFAM" id="SSF55073">
    <property type="entry name" value="Nucleotide cyclase"/>
    <property type="match status" value="1"/>
</dbReference>
<evidence type="ECO:0000313" key="4">
    <source>
        <dbReference type="EMBL" id="MFC3671890.1"/>
    </source>
</evidence>
<dbReference type="RefSeq" id="WP_191323829.1">
    <property type="nucleotide sequence ID" value="NZ_BMZP01000006.1"/>
</dbReference>
<dbReference type="Gene3D" id="3.30.70.270">
    <property type="match status" value="1"/>
</dbReference>
<reference evidence="5" key="1">
    <citation type="journal article" date="2019" name="Int. J. Syst. Evol. Microbiol.">
        <title>The Global Catalogue of Microorganisms (GCM) 10K type strain sequencing project: providing services to taxonomists for standard genome sequencing and annotation.</title>
        <authorList>
            <consortium name="The Broad Institute Genomics Platform"/>
            <consortium name="The Broad Institute Genome Sequencing Center for Infectious Disease"/>
            <person name="Wu L."/>
            <person name="Ma J."/>
        </authorList>
    </citation>
    <scope>NUCLEOTIDE SEQUENCE [LARGE SCALE GENOMIC DNA]</scope>
    <source>
        <strain evidence="5">KCTC 42224</strain>
    </source>
</reference>
<dbReference type="SMART" id="SM00065">
    <property type="entry name" value="GAF"/>
    <property type="match status" value="1"/>
</dbReference>
<gene>
    <name evidence="4" type="ORF">ACFOOT_10685</name>
</gene>
<name>A0ABV7V465_9SPHN</name>
<comment type="catalytic activity">
    <reaction evidence="2">
        <text>2 GTP = 3',3'-c-di-GMP + 2 diphosphate</text>
        <dbReference type="Rhea" id="RHEA:24898"/>
        <dbReference type="ChEBI" id="CHEBI:33019"/>
        <dbReference type="ChEBI" id="CHEBI:37565"/>
        <dbReference type="ChEBI" id="CHEBI:58805"/>
        <dbReference type="EC" id="2.7.7.65"/>
    </reaction>
</comment>
<dbReference type="InterPro" id="IPR050469">
    <property type="entry name" value="Diguanylate_Cyclase"/>
</dbReference>
<evidence type="ECO:0000256" key="1">
    <source>
        <dbReference type="ARBA" id="ARBA00012528"/>
    </source>
</evidence>
<keyword evidence="5" id="KW-1185">Reference proteome</keyword>
<protein>
    <recommendedName>
        <fullName evidence="1">diguanylate cyclase</fullName>
        <ecNumber evidence="1">2.7.7.65</ecNumber>
    </recommendedName>
</protein>
<evidence type="ECO:0000313" key="5">
    <source>
        <dbReference type="Proteomes" id="UP001595683"/>
    </source>
</evidence>
<proteinExistence type="predicted"/>
<dbReference type="InterPro" id="IPR029787">
    <property type="entry name" value="Nucleotide_cyclase"/>
</dbReference>
<dbReference type="InterPro" id="IPR043128">
    <property type="entry name" value="Rev_trsase/Diguanyl_cyclase"/>
</dbReference>
<evidence type="ECO:0000259" key="3">
    <source>
        <dbReference type="PROSITE" id="PS50887"/>
    </source>
</evidence>
<dbReference type="EC" id="2.7.7.65" evidence="1"/>
<dbReference type="EMBL" id="JBHRYE010000017">
    <property type="protein sequence ID" value="MFC3671890.1"/>
    <property type="molecule type" value="Genomic_DNA"/>
</dbReference>
<accession>A0ABV7V465</accession>